<sequence>MIVYYDSYCKLCTTSSNIWKKLDWRDKLIFRSFRTLENYPKEMEESLHVQHKGKWWNGYDAIINIAKLLPALWILLPFLYLFKWVGLGNYIYGKIAANRKLVPVNHCQGDTCRIDKSPEH</sequence>
<reference evidence="3" key="1">
    <citation type="journal article" date="2019" name="Int. J. Syst. Evol. Microbiol.">
        <title>The Global Catalogue of Microorganisms (GCM) 10K type strain sequencing project: providing services to taxonomists for standard genome sequencing and annotation.</title>
        <authorList>
            <consortium name="The Broad Institute Genomics Platform"/>
            <consortium name="The Broad Institute Genome Sequencing Center for Infectious Disease"/>
            <person name="Wu L."/>
            <person name="Ma J."/>
        </authorList>
    </citation>
    <scope>NUCLEOTIDE SEQUENCE [LARGE SCALE GENOMIC DNA]</scope>
    <source>
        <strain evidence="3">KCTC 13193</strain>
    </source>
</reference>
<protein>
    <submittedName>
        <fullName evidence="2">Thiol-disulfide oxidoreductase DCC family protein</fullName>
    </submittedName>
</protein>
<proteinExistence type="predicted"/>
<comment type="caution">
    <text evidence="2">The sequence shown here is derived from an EMBL/GenBank/DDBJ whole genome shotgun (WGS) entry which is preliminary data.</text>
</comment>
<accession>A0ABV7A2Z2</accession>
<evidence type="ECO:0000256" key="1">
    <source>
        <dbReference type="SAM" id="Phobius"/>
    </source>
</evidence>
<dbReference type="EMBL" id="JBHRRZ010000005">
    <property type="protein sequence ID" value="MFC2947392.1"/>
    <property type="molecule type" value="Genomic_DNA"/>
</dbReference>
<feature type="transmembrane region" description="Helical" evidence="1">
    <location>
        <begin position="61"/>
        <end position="82"/>
    </location>
</feature>
<dbReference type="Pfam" id="PF04134">
    <property type="entry name" value="DCC1-like"/>
    <property type="match status" value="1"/>
</dbReference>
<gene>
    <name evidence="2" type="ORF">ACFODW_03300</name>
</gene>
<organism evidence="2 3">
    <name type="scientific">Virgibacillus sediminis</name>
    <dbReference type="NCBI Taxonomy" id="202260"/>
    <lineage>
        <taxon>Bacteria</taxon>
        <taxon>Bacillati</taxon>
        <taxon>Bacillota</taxon>
        <taxon>Bacilli</taxon>
        <taxon>Bacillales</taxon>
        <taxon>Bacillaceae</taxon>
        <taxon>Virgibacillus</taxon>
    </lineage>
</organism>
<keyword evidence="1" id="KW-0812">Transmembrane</keyword>
<evidence type="ECO:0000313" key="2">
    <source>
        <dbReference type="EMBL" id="MFC2947392.1"/>
    </source>
</evidence>
<keyword evidence="3" id="KW-1185">Reference proteome</keyword>
<dbReference type="RefSeq" id="WP_390302948.1">
    <property type="nucleotide sequence ID" value="NZ_JBHRRZ010000005.1"/>
</dbReference>
<dbReference type="InterPro" id="IPR007263">
    <property type="entry name" value="DCC1-like"/>
</dbReference>
<evidence type="ECO:0000313" key="3">
    <source>
        <dbReference type="Proteomes" id="UP001595387"/>
    </source>
</evidence>
<keyword evidence="1" id="KW-1133">Transmembrane helix</keyword>
<keyword evidence="1" id="KW-0472">Membrane</keyword>
<name>A0ABV7A2Z2_9BACI</name>
<dbReference type="Proteomes" id="UP001595387">
    <property type="component" value="Unassembled WGS sequence"/>
</dbReference>